<gene>
    <name evidence="1" type="ORF">E2C01_018913</name>
</gene>
<accession>A0A5B7DWA9</accession>
<keyword evidence="2" id="KW-1185">Reference proteome</keyword>
<evidence type="ECO:0000313" key="2">
    <source>
        <dbReference type="Proteomes" id="UP000324222"/>
    </source>
</evidence>
<dbReference type="EMBL" id="VSRR010001508">
    <property type="protein sequence ID" value="MPC25790.1"/>
    <property type="molecule type" value="Genomic_DNA"/>
</dbReference>
<sequence>MDWWPAAATRGLVVGGIGRQASGAGVGPPPRPTCNLVPTTYLPTHPSPNALAMDQVGRAVRRALPGGWSCLRSVLDQTRAIPVRPRLRCMSHVLAKPSVTDVVPPSATSAACRHLFTSRVSCSCSCSLYGVIFSGRAGQSATAYPTRGIVPIIRQVTWSFDPCSVPRRVLQQGVIPPSGMSCVNRSGGCYVAPSAGGVNCWRASGVTTATKKRYHCPTAASQPPVGCMKGGETDKSEALCMSLYFFSL</sequence>
<organism evidence="1 2">
    <name type="scientific">Portunus trituberculatus</name>
    <name type="common">Swimming crab</name>
    <name type="synonym">Neptunus trituberculatus</name>
    <dbReference type="NCBI Taxonomy" id="210409"/>
    <lineage>
        <taxon>Eukaryota</taxon>
        <taxon>Metazoa</taxon>
        <taxon>Ecdysozoa</taxon>
        <taxon>Arthropoda</taxon>
        <taxon>Crustacea</taxon>
        <taxon>Multicrustacea</taxon>
        <taxon>Malacostraca</taxon>
        <taxon>Eumalacostraca</taxon>
        <taxon>Eucarida</taxon>
        <taxon>Decapoda</taxon>
        <taxon>Pleocyemata</taxon>
        <taxon>Brachyura</taxon>
        <taxon>Eubrachyura</taxon>
        <taxon>Portunoidea</taxon>
        <taxon>Portunidae</taxon>
        <taxon>Portuninae</taxon>
        <taxon>Portunus</taxon>
    </lineage>
</organism>
<name>A0A5B7DWA9_PORTR</name>
<dbReference type="AlphaFoldDB" id="A0A5B7DWA9"/>
<reference evidence="1 2" key="1">
    <citation type="submission" date="2019-05" db="EMBL/GenBank/DDBJ databases">
        <title>Another draft genome of Portunus trituberculatus and its Hox gene families provides insights of decapod evolution.</title>
        <authorList>
            <person name="Jeong J.-H."/>
            <person name="Song I."/>
            <person name="Kim S."/>
            <person name="Choi T."/>
            <person name="Kim D."/>
            <person name="Ryu S."/>
            <person name="Kim W."/>
        </authorList>
    </citation>
    <scope>NUCLEOTIDE SEQUENCE [LARGE SCALE GENOMIC DNA]</scope>
    <source>
        <tissue evidence="1">Muscle</tissue>
    </source>
</reference>
<comment type="caution">
    <text evidence="1">The sequence shown here is derived from an EMBL/GenBank/DDBJ whole genome shotgun (WGS) entry which is preliminary data.</text>
</comment>
<evidence type="ECO:0000313" key="1">
    <source>
        <dbReference type="EMBL" id="MPC25790.1"/>
    </source>
</evidence>
<proteinExistence type="predicted"/>
<dbReference type="Proteomes" id="UP000324222">
    <property type="component" value="Unassembled WGS sequence"/>
</dbReference>
<dbReference type="OrthoDB" id="9995210at2759"/>
<protein>
    <submittedName>
        <fullName evidence="1">Uncharacterized protein</fullName>
    </submittedName>
</protein>